<sequence>MRKVINSTYSTLDGFIDNPHEWSLRYSSEEAQAYAFAMTTAADALLLGRVTYEGMAQAWPHMGGNPFSDHVNRITKYVVASQPVDTSAWNPTVVIPGGDLVARVAELKEQQGGDILIWGAGRVTDALAAAGLLDEYRIWLCPVVKGKGEPLFREDSATTLDLLDATTFANGAVVLTYRPTTAAS</sequence>
<dbReference type="RefSeq" id="WP_343936686.1">
    <property type="nucleotide sequence ID" value="NZ_BAAABU010000015.1"/>
</dbReference>
<dbReference type="SUPFAM" id="SSF53597">
    <property type="entry name" value="Dihydrofolate reductase-like"/>
    <property type="match status" value="1"/>
</dbReference>
<dbReference type="Proteomes" id="UP001500416">
    <property type="component" value="Unassembled WGS sequence"/>
</dbReference>
<dbReference type="PANTHER" id="PTHR38011:SF11">
    <property type="entry name" value="2,5-DIAMINO-6-RIBOSYLAMINO-4(3H)-PYRIMIDINONE 5'-PHOSPHATE REDUCTASE"/>
    <property type="match status" value="1"/>
</dbReference>
<evidence type="ECO:0000313" key="3">
    <source>
        <dbReference type="Proteomes" id="UP001500416"/>
    </source>
</evidence>
<evidence type="ECO:0000259" key="1">
    <source>
        <dbReference type="Pfam" id="PF01872"/>
    </source>
</evidence>
<name>A0ABN0UEF5_9PSEU</name>
<accession>A0ABN0UEF5</accession>
<dbReference type="Pfam" id="PF01872">
    <property type="entry name" value="RibD_C"/>
    <property type="match status" value="1"/>
</dbReference>
<evidence type="ECO:0000313" key="2">
    <source>
        <dbReference type="EMBL" id="GAA0247353.1"/>
    </source>
</evidence>
<comment type="caution">
    <text evidence="2">The sequence shown here is derived from an EMBL/GenBank/DDBJ whole genome shotgun (WGS) entry which is preliminary data.</text>
</comment>
<organism evidence="2 3">
    <name type="scientific">Saccharothrix mutabilis subsp. mutabilis</name>
    <dbReference type="NCBI Taxonomy" id="66855"/>
    <lineage>
        <taxon>Bacteria</taxon>
        <taxon>Bacillati</taxon>
        <taxon>Actinomycetota</taxon>
        <taxon>Actinomycetes</taxon>
        <taxon>Pseudonocardiales</taxon>
        <taxon>Pseudonocardiaceae</taxon>
        <taxon>Saccharothrix</taxon>
    </lineage>
</organism>
<feature type="domain" description="Bacterial bifunctional deaminase-reductase C-terminal" evidence="1">
    <location>
        <begin position="2"/>
        <end position="173"/>
    </location>
</feature>
<protein>
    <submittedName>
        <fullName evidence="2">Dihydrofolate reductase family protein</fullName>
    </submittedName>
</protein>
<dbReference type="EMBL" id="BAAABU010000015">
    <property type="protein sequence ID" value="GAA0247353.1"/>
    <property type="molecule type" value="Genomic_DNA"/>
</dbReference>
<dbReference type="PANTHER" id="PTHR38011">
    <property type="entry name" value="DIHYDROFOLATE REDUCTASE FAMILY PROTEIN (AFU_ORTHOLOGUE AFUA_8G06820)"/>
    <property type="match status" value="1"/>
</dbReference>
<dbReference type="Gene3D" id="3.40.430.10">
    <property type="entry name" value="Dihydrofolate Reductase, subunit A"/>
    <property type="match status" value="1"/>
</dbReference>
<keyword evidence="3" id="KW-1185">Reference proteome</keyword>
<dbReference type="InterPro" id="IPR002734">
    <property type="entry name" value="RibDG_C"/>
</dbReference>
<gene>
    <name evidence="2" type="ORF">GCM10010492_53760</name>
</gene>
<dbReference type="InterPro" id="IPR024072">
    <property type="entry name" value="DHFR-like_dom_sf"/>
</dbReference>
<dbReference type="InterPro" id="IPR050765">
    <property type="entry name" value="Riboflavin_Biosynth_HTPR"/>
</dbReference>
<proteinExistence type="predicted"/>
<reference evidence="2 3" key="1">
    <citation type="journal article" date="2019" name="Int. J. Syst. Evol. Microbiol.">
        <title>The Global Catalogue of Microorganisms (GCM) 10K type strain sequencing project: providing services to taxonomists for standard genome sequencing and annotation.</title>
        <authorList>
            <consortium name="The Broad Institute Genomics Platform"/>
            <consortium name="The Broad Institute Genome Sequencing Center for Infectious Disease"/>
            <person name="Wu L."/>
            <person name="Ma J."/>
        </authorList>
    </citation>
    <scope>NUCLEOTIDE SEQUENCE [LARGE SCALE GENOMIC DNA]</scope>
    <source>
        <strain evidence="2 3">JCM 3380</strain>
    </source>
</reference>